<dbReference type="EMBL" id="CAFBQH010000097">
    <property type="protein sequence ID" value="CAB5055234.1"/>
    <property type="molecule type" value="Genomic_DNA"/>
</dbReference>
<evidence type="ECO:0000313" key="1">
    <source>
        <dbReference type="EMBL" id="CAB5055234.1"/>
    </source>
</evidence>
<dbReference type="AlphaFoldDB" id="A0A6J7TMR6"/>
<organism evidence="1">
    <name type="scientific">freshwater metagenome</name>
    <dbReference type="NCBI Taxonomy" id="449393"/>
    <lineage>
        <taxon>unclassified sequences</taxon>
        <taxon>metagenomes</taxon>
        <taxon>ecological metagenomes</taxon>
    </lineage>
</organism>
<reference evidence="1" key="1">
    <citation type="submission" date="2020-05" db="EMBL/GenBank/DDBJ databases">
        <authorList>
            <person name="Chiriac C."/>
            <person name="Salcher M."/>
            <person name="Ghai R."/>
            <person name="Kavagutti S V."/>
        </authorList>
    </citation>
    <scope>NUCLEOTIDE SEQUENCE</scope>
</reference>
<protein>
    <submittedName>
        <fullName evidence="1">Unannotated protein</fullName>
    </submittedName>
</protein>
<accession>A0A6J7TMR6</accession>
<name>A0A6J7TMR6_9ZZZZ</name>
<proteinExistence type="predicted"/>
<gene>
    <name evidence="1" type="ORF">UFOPK4293_01350</name>
</gene>
<sequence>MFAVYGTLPSYRAMLDREGAAGPADIAIMGSVGEVQDRVAALADIGVTDFAAVEFGATPEEIANTRDAIKGLLK</sequence>